<sequence>MDSNNEIITLFKGNKFGLGKFVFKPQKGKNYHCKITLKDGEVITKKIESITHKGIGLNVINHKLKNTIININTNEDTLPELINESCYLIIHRDGLIKKIEVPFIKNKLNYSFKIKKSLLHSGINIVTLLNPKMKPIAERIIFNDYNSPIKNINVKEITKEKDSSIIKLQVTDSEIKNINLSISVLPSKTKANKHNSSIVSSLLINPYIKGKIENPWYYFNKINSEKKYNLDLLLLTQGWSKYYWGDIFNNPPKISYNFETGFLIKGKINTTFKKGDKMIVQSKENGFSQESVISKEGIFTFNKLFIAENSTINFSLKSKKEKYKKPKIYYNIYPTYIYNLLRINKKDNPNSIFLSEDLESFTFDKKAIILDEVKIKSANVKPKPKNSPRGMFLAKHINFENIQNQSTLITEKLRPYFNVSNNGGVVSITSRRYRSLYTQSKPVVFLDNVNISESLDIIADLRVFETEEMFVSTSNSSIYNAAGVIHLYTKRGVSKPNENKYSDSTVGFGFSIPKKYYNPIYNELNEENFKSYGVLNWVPNLTRDENGELSFKISNKFDGPINLYIEGIYKDGFLFSKIKTISSHISF</sequence>
<reference evidence="1" key="1">
    <citation type="submission" date="2023-02" db="EMBL/GenBank/DDBJ databases">
        <title>Polaribacter ponticola sp. nov., isolated from seawater.</title>
        <authorList>
            <person name="Baek J.H."/>
            <person name="Kim J.M."/>
            <person name="Choi D.G."/>
            <person name="Jeon C.O."/>
        </authorList>
    </citation>
    <scope>NUCLEOTIDE SEQUENCE</scope>
    <source>
        <strain evidence="1">MSW5</strain>
    </source>
</reference>
<organism evidence="1 2">
    <name type="scientific">Polaribacter ponticola</name>
    <dbReference type="NCBI Taxonomy" id="2978475"/>
    <lineage>
        <taxon>Bacteria</taxon>
        <taxon>Pseudomonadati</taxon>
        <taxon>Bacteroidota</taxon>
        <taxon>Flavobacteriia</taxon>
        <taxon>Flavobacteriales</taxon>
        <taxon>Flavobacteriaceae</taxon>
    </lineage>
</organism>
<name>A0ABT5SA83_9FLAO</name>
<comment type="caution">
    <text evidence="1">The sequence shown here is derived from an EMBL/GenBank/DDBJ whole genome shotgun (WGS) entry which is preliminary data.</text>
</comment>
<protein>
    <recommendedName>
        <fullName evidence="3">TonB-dependent receptor plug domain-containing protein</fullName>
    </recommendedName>
</protein>
<proteinExistence type="predicted"/>
<gene>
    <name evidence="1" type="ORF">N5A56_011660</name>
</gene>
<evidence type="ECO:0000313" key="2">
    <source>
        <dbReference type="Proteomes" id="UP001151478"/>
    </source>
</evidence>
<evidence type="ECO:0008006" key="3">
    <source>
        <dbReference type="Google" id="ProtNLM"/>
    </source>
</evidence>
<accession>A0ABT5SA83</accession>
<dbReference type="EMBL" id="JAOSLC020000003">
    <property type="protein sequence ID" value="MDD7915028.1"/>
    <property type="molecule type" value="Genomic_DNA"/>
</dbReference>
<dbReference type="RefSeq" id="WP_265725605.1">
    <property type="nucleotide sequence ID" value="NZ_JAOSLC020000003.1"/>
</dbReference>
<evidence type="ECO:0000313" key="1">
    <source>
        <dbReference type="EMBL" id="MDD7915028.1"/>
    </source>
</evidence>
<dbReference type="Proteomes" id="UP001151478">
    <property type="component" value="Unassembled WGS sequence"/>
</dbReference>
<keyword evidence="2" id="KW-1185">Reference proteome</keyword>